<protein>
    <submittedName>
        <fullName evidence="2">Uncharacterized protein</fullName>
    </submittedName>
</protein>
<sequence>MKKYTLLFFVLITIPVFSQDSDLTMYFENKETVSFEQYDLIKDINRFYPDILVSKRIKNNYKTTFKEKEILTSDFIYDLPKDCEYYFVSIDNNSHSLNYSYMLSDKTSISGSVKKFNGKFIRTVYKSKNNIRIIQFYIDGKLIHEYSN</sequence>
<keyword evidence="1" id="KW-0732">Signal</keyword>
<gene>
    <name evidence="2" type="ORF">LPBF_00050</name>
</gene>
<feature type="signal peptide" evidence="1">
    <location>
        <begin position="1"/>
        <end position="18"/>
    </location>
</feature>
<evidence type="ECO:0000256" key="1">
    <source>
        <dbReference type="SAM" id="SignalP"/>
    </source>
</evidence>
<keyword evidence="3" id="KW-1185">Reference proteome</keyword>
<reference evidence="2 3" key="1">
    <citation type="submission" date="2016-03" db="EMBL/GenBank/DDBJ databases">
        <authorList>
            <person name="Ploux O."/>
        </authorList>
    </citation>
    <scope>NUCLEOTIDE SEQUENCE [LARGE SCALE GENOMIC DNA]</scope>
    <source>
        <strain evidence="2 3">LPB0076</strain>
    </source>
</reference>
<dbReference type="OrthoDB" id="1350068at2"/>
<feature type="chain" id="PRO_5008625477" evidence="1">
    <location>
        <begin position="19"/>
        <end position="148"/>
    </location>
</feature>
<dbReference type="AlphaFoldDB" id="A0A1B9EA31"/>
<organism evidence="2 3">
    <name type="scientific">Flavobacterium crassostreae</name>
    <dbReference type="NCBI Taxonomy" id="1763534"/>
    <lineage>
        <taxon>Bacteria</taxon>
        <taxon>Pseudomonadati</taxon>
        <taxon>Bacteroidota</taxon>
        <taxon>Flavobacteriia</taxon>
        <taxon>Flavobacteriales</taxon>
        <taxon>Flavobacteriaceae</taxon>
        <taxon>Flavobacterium</taxon>
    </lineage>
</organism>
<name>A0A1B9EA31_9FLAO</name>
<evidence type="ECO:0000313" key="3">
    <source>
        <dbReference type="Proteomes" id="UP000093510"/>
    </source>
</evidence>
<accession>A0A1B9EA31</accession>
<evidence type="ECO:0000313" key="2">
    <source>
        <dbReference type="EMBL" id="OCB78815.1"/>
    </source>
</evidence>
<dbReference type="RefSeq" id="WP_066330759.1">
    <property type="nucleotide sequence ID" value="NZ_CP017688.1"/>
</dbReference>
<dbReference type="Proteomes" id="UP000093510">
    <property type="component" value="Unassembled WGS sequence"/>
</dbReference>
<comment type="caution">
    <text evidence="2">The sequence shown here is derived from an EMBL/GenBank/DDBJ whole genome shotgun (WGS) entry which is preliminary data.</text>
</comment>
<proteinExistence type="predicted"/>
<dbReference type="EMBL" id="LVEP01000001">
    <property type="protein sequence ID" value="OCB78815.1"/>
    <property type="molecule type" value="Genomic_DNA"/>
</dbReference>